<organism evidence="1">
    <name type="scientific">Siphoviridae sp. ctCeQ13</name>
    <dbReference type="NCBI Taxonomy" id="2825380"/>
    <lineage>
        <taxon>Viruses</taxon>
        <taxon>Duplodnaviria</taxon>
        <taxon>Heunggongvirae</taxon>
        <taxon>Uroviricota</taxon>
        <taxon>Caudoviricetes</taxon>
    </lineage>
</organism>
<evidence type="ECO:0000313" key="1">
    <source>
        <dbReference type="EMBL" id="DAE03992.1"/>
    </source>
</evidence>
<accession>A0A8S5PBD4</accession>
<proteinExistence type="predicted"/>
<dbReference type="EMBL" id="BK015381">
    <property type="protein sequence ID" value="DAE03992.1"/>
    <property type="molecule type" value="Genomic_DNA"/>
</dbReference>
<reference evidence="1" key="1">
    <citation type="journal article" date="2021" name="Proc. Natl. Acad. Sci. U.S.A.">
        <title>A Catalog of Tens of Thousands of Viruses from Human Metagenomes Reveals Hidden Associations with Chronic Diseases.</title>
        <authorList>
            <person name="Tisza M.J."/>
            <person name="Buck C.B."/>
        </authorList>
    </citation>
    <scope>NUCLEOTIDE SEQUENCE</scope>
    <source>
        <strain evidence="1">CtCeQ13</strain>
    </source>
</reference>
<sequence length="68" mass="8176">MRYRIRPRIYACFTHSDRLPIVQSSITTYAVQVRKWYGWVTVKEYDEGSDSDFALRQAEELLEFLNQK</sequence>
<name>A0A8S5PBD4_9CAUD</name>
<protein>
    <submittedName>
        <fullName evidence="1">Uncharacterized protein</fullName>
    </submittedName>
</protein>